<dbReference type="RefSeq" id="XP_007926487.1">
    <property type="nucleotide sequence ID" value="XM_007928296.1"/>
</dbReference>
<dbReference type="EMBL" id="KB446558">
    <property type="protein sequence ID" value="EME83187.1"/>
    <property type="molecule type" value="Genomic_DNA"/>
</dbReference>
<dbReference type="KEGG" id="pfj:MYCFIDRAFT_174667"/>
<dbReference type="VEuPathDB" id="FungiDB:MYCFIDRAFT_174667"/>
<accession>M3B191</accession>
<gene>
    <name evidence="1" type="ORF">MYCFIDRAFT_174667</name>
</gene>
<dbReference type="GeneID" id="19333229"/>
<dbReference type="AlphaFoldDB" id="M3B191"/>
<dbReference type="Proteomes" id="UP000016932">
    <property type="component" value="Unassembled WGS sequence"/>
</dbReference>
<proteinExistence type="predicted"/>
<reference evidence="1 2" key="1">
    <citation type="journal article" date="2012" name="PLoS Pathog.">
        <title>Diverse lifestyles and strategies of plant pathogenesis encoded in the genomes of eighteen Dothideomycetes fungi.</title>
        <authorList>
            <person name="Ohm R.A."/>
            <person name="Feau N."/>
            <person name="Henrissat B."/>
            <person name="Schoch C.L."/>
            <person name="Horwitz B.A."/>
            <person name="Barry K.W."/>
            <person name="Condon B.J."/>
            <person name="Copeland A.C."/>
            <person name="Dhillon B."/>
            <person name="Glaser F."/>
            <person name="Hesse C.N."/>
            <person name="Kosti I."/>
            <person name="LaButti K."/>
            <person name="Lindquist E.A."/>
            <person name="Lucas S."/>
            <person name="Salamov A.A."/>
            <person name="Bradshaw R.E."/>
            <person name="Ciuffetti L."/>
            <person name="Hamelin R.C."/>
            <person name="Kema G.H.J."/>
            <person name="Lawrence C."/>
            <person name="Scott J.A."/>
            <person name="Spatafora J.W."/>
            <person name="Turgeon B.G."/>
            <person name="de Wit P.J.G.M."/>
            <person name="Zhong S."/>
            <person name="Goodwin S.B."/>
            <person name="Grigoriev I.V."/>
        </authorList>
    </citation>
    <scope>NUCLEOTIDE SEQUENCE [LARGE SCALE GENOMIC DNA]</scope>
    <source>
        <strain evidence="1 2">CIRAD86</strain>
    </source>
</reference>
<protein>
    <recommendedName>
        <fullName evidence="3">F-box domain-containing protein</fullName>
    </recommendedName>
</protein>
<keyword evidence="2" id="KW-1185">Reference proteome</keyword>
<name>M3B191_PSEFD</name>
<evidence type="ECO:0000313" key="2">
    <source>
        <dbReference type="Proteomes" id="UP000016932"/>
    </source>
</evidence>
<evidence type="ECO:0008006" key="3">
    <source>
        <dbReference type="Google" id="ProtNLM"/>
    </source>
</evidence>
<dbReference type="HOGENOM" id="CLU_806810_0_0_1"/>
<dbReference type="OrthoDB" id="3632925at2759"/>
<evidence type="ECO:0000313" key="1">
    <source>
        <dbReference type="EMBL" id="EME83187.1"/>
    </source>
</evidence>
<organism evidence="1 2">
    <name type="scientific">Pseudocercospora fijiensis (strain CIRAD86)</name>
    <name type="common">Black leaf streak disease fungus</name>
    <name type="synonym">Mycosphaerella fijiensis</name>
    <dbReference type="NCBI Taxonomy" id="383855"/>
    <lineage>
        <taxon>Eukaryota</taxon>
        <taxon>Fungi</taxon>
        <taxon>Dikarya</taxon>
        <taxon>Ascomycota</taxon>
        <taxon>Pezizomycotina</taxon>
        <taxon>Dothideomycetes</taxon>
        <taxon>Dothideomycetidae</taxon>
        <taxon>Mycosphaerellales</taxon>
        <taxon>Mycosphaerellaceae</taxon>
        <taxon>Pseudocercospora</taxon>
    </lineage>
</organism>
<sequence length="344" mass="38933">MTEWWWWFKVVEWIEVAMVYLIDWVASQKTRSEGVNLRTDRAAPLVDSSLRDSYPGSYSATVTLSNTSLAPQEIRQEASARCRCHDYQRSPSCRRSSKVCLGLILNFSPGIPAHSVSTAAFHFLDLPPELRDRIYSYATSDLIDDHSWNLTNLKPPPITRVSKAVLHESLAVLFTTCHLCLFVGTDFHRCVPFSANLKSNATSDAEHRSWVSRQFGLLDIHPILERIITGAGPSAIFRRITFQAYHSTDFGILRGGPYDHAERVATVTLYVRKGKLVVAERSEGRRQKFQETRWSGSDTQNALTLAIQVAEEAVAKGHFSGFTLEDLRTMAKRFRTAQDDYFAK</sequence>